<dbReference type="EMBL" id="JABWDY010017392">
    <property type="protein sequence ID" value="KAF5195386.1"/>
    <property type="molecule type" value="Genomic_DNA"/>
</dbReference>
<dbReference type="Proteomes" id="UP000554482">
    <property type="component" value="Unassembled WGS sequence"/>
</dbReference>
<organism evidence="3 4">
    <name type="scientific">Thalictrum thalictroides</name>
    <name type="common">Rue-anemone</name>
    <name type="synonym">Anemone thalictroides</name>
    <dbReference type="NCBI Taxonomy" id="46969"/>
    <lineage>
        <taxon>Eukaryota</taxon>
        <taxon>Viridiplantae</taxon>
        <taxon>Streptophyta</taxon>
        <taxon>Embryophyta</taxon>
        <taxon>Tracheophyta</taxon>
        <taxon>Spermatophyta</taxon>
        <taxon>Magnoliopsida</taxon>
        <taxon>Ranunculales</taxon>
        <taxon>Ranunculaceae</taxon>
        <taxon>Thalictroideae</taxon>
        <taxon>Thalictrum</taxon>
    </lineage>
</organism>
<dbReference type="PANTHER" id="PTHR31286:SF60">
    <property type="entry name" value="PROTEIN, PUTATIVE-RELATED"/>
    <property type="match status" value="1"/>
</dbReference>
<comment type="caution">
    <text evidence="3">The sequence shown here is derived from an EMBL/GenBank/DDBJ whole genome shotgun (WGS) entry which is preliminary data.</text>
</comment>
<dbReference type="PANTHER" id="PTHR31286">
    <property type="entry name" value="GLYCINE-RICH CELL WALL STRUCTURAL PROTEIN 1.8-LIKE"/>
    <property type="match status" value="1"/>
</dbReference>
<evidence type="ECO:0000256" key="1">
    <source>
        <dbReference type="SAM" id="MobiDB-lite"/>
    </source>
</evidence>
<accession>A0A7J6WD70</accession>
<dbReference type="Pfam" id="PF14111">
    <property type="entry name" value="DUF4283"/>
    <property type="match status" value="1"/>
</dbReference>
<proteinExistence type="predicted"/>
<reference evidence="3 4" key="1">
    <citation type="submission" date="2020-06" db="EMBL/GenBank/DDBJ databases">
        <title>Transcriptomic and genomic resources for Thalictrum thalictroides and T. hernandezii: Facilitating candidate gene discovery in an emerging model plant lineage.</title>
        <authorList>
            <person name="Arias T."/>
            <person name="Riano-Pachon D.M."/>
            <person name="Di Stilio V.S."/>
        </authorList>
    </citation>
    <scope>NUCLEOTIDE SEQUENCE [LARGE SCALE GENOMIC DNA]</scope>
    <source>
        <strain evidence="4">cv. WT478/WT964</strain>
        <tissue evidence="3">Leaves</tissue>
    </source>
</reference>
<protein>
    <submittedName>
        <fullName evidence="3">Ribonuclease h domain</fullName>
    </submittedName>
</protein>
<feature type="compositionally biased region" description="Low complexity" evidence="1">
    <location>
        <begin position="13"/>
        <end position="22"/>
    </location>
</feature>
<dbReference type="OrthoDB" id="1002340at2759"/>
<dbReference type="InterPro" id="IPR025558">
    <property type="entry name" value="DUF4283"/>
</dbReference>
<evidence type="ECO:0000313" key="3">
    <source>
        <dbReference type="EMBL" id="KAF5195386.1"/>
    </source>
</evidence>
<feature type="domain" description="DUF4283" evidence="2">
    <location>
        <begin position="74"/>
        <end position="157"/>
    </location>
</feature>
<gene>
    <name evidence="3" type="ORF">FRX31_015026</name>
</gene>
<evidence type="ECO:0000259" key="2">
    <source>
        <dbReference type="Pfam" id="PF14111"/>
    </source>
</evidence>
<feature type="region of interest" description="Disordered" evidence="1">
    <location>
        <begin position="1"/>
        <end position="24"/>
    </location>
</feature>
<evidence type="ECO:0000313" key="4">
    <source>
        <dbReference type="Proteomes" id="UP000554482"/>
    </source>
</evidence>
<feature type="compositionally biased region" description="Basic and acidic residues" evidence="1">
    <location>
        <begin position="1"/>
        <end position="11"/>
    </location>
</feature>
<sequence length="211" mass="23754">MPLLQKDKEQNRSIPSISGSSSVAAEKTTSFAAAVAGSQPKVGRDIDLSSLPIPGKQGSFPMVKLAKDEVLKGIEQCKWALVGRLDFQKTNITKIRAEIEQKWNLKGGYKAIPFGRGYLMLNFFIEEDYLRIWQQGSWILDGQVLRVNKWTPNFNTASQATYHALIWVKFPGLSQEYWEVFTLMSIARALGHPMHLDDNTAKRNMGYFAAV</sequence>
<keyword evidence="4" id="KW-1185">Reference proteome</keyword>
<dbReference type="AlphaFoldDB" id="A0A7J6WD70"/>
<dbReference type="InterPro" id="IPR040256">
    <property type="entry name" value="At4g02000-like"/>
</dbReference>
<name>A0A7J6WD70_THATH</name>